<dbReference type="InParanoid" id="E2BLP0"/>
<evidence type="ECO:0000313" key="18">
    <source>
        <dbReference type="EMBL" id="EFN83374.1"/>
    </source>
</evidence>
<dbReference type="OMA" id="FDCTCPA"/>
<keyword evidence="3" id="KW-0963">Cytoplasm</keyword>
<dbReference type="OrthoDB" id="62495at2759"/>
<keyword evidence="19" id="KW-1185">Reference proteome</keyword>
<dbReference type="InterPro" id="IPR052097">
    <property type="entry name" value="SET-MYND_domain_protein"/>
</dbReference>
<protein>
    <recommendedName>
        <fullName evidence="13">Protein-lysine N-methyltransferase SMYD4</fullName>
    </recommendedName>
    <alternativeName>
        <fullName evidence="14">SET and MYND domain-containing protein 4</fullName>
    </alternativeName>
</protein>
<keyword evidence="6" id="KW-0949">S-adenosyl-L-methionine</keyword>
<evidence type="ECO:0000313" key="19">
    <source>
        <dbReference type="Proteomes" id="UP000008237"/>
    </source>
</evidence>
<dbReference type="PANTHER" id="PTHR46165:SF2">
    <property type="entry name" value="SET AND MYND DOMAIN-CONTAINING PROTEIN 4"/>
    <property type="match status" value="1"/>
</dbReference>
<evidence type="ECO:0000256" key="3">
    <source>
        <dbReference type="ARBA" id="ARBA00022490"/>
    </source>
</evidence>
<dbReference type="PANTHER" id="PTHR46165">
    <property type="entry name" value="SET AND MYND DOMAIN-CONTAINING PROTEIN 4"/>
    <property type="match status" value="1"/>
</dbReference>
<sequence>MKDCIKDIELATKLKYPRKLCYKLYIRAVQCYLKLGKKEYARAALHQLRALINEYDDMPNTKKETLEKQLVQLSSSVSQMVDTSDDVTGVTESHRILPEILFGENPNLPFASTALDIKYTPQKGRHMVANRDIKRSQILFVEKPFSFVTLECDGASDLCENCCRSCGKNLTPCSGCIDTVFCDVNCWNEAYSSHHRWECVGNQMRLWQQIGVAHLGLKTLLKCTMTTDNSMFNRVQQLVTGFDNLSANDLIVYGITATMLTLYLTKYTDYFKVCNVREHLVSKFTDNTFNFNNDLATESDERVYVSSLLLRHVLQLICNGHAITKLNKIASDKDKLCVEQQDRIATAIYPSASMMNHSCDPNIITSFVDQYLIVRAMKDIQAGEEVSNCYGPNFRRMSREHRQEILKNQYGFECRCDPCVMPEYENFMERFHAIKCPECGGALEEFHSYSMHCLDCGATPYINCQIELKNAVTAFDAAQIYIELEREEEAVVKLKECLSIRRNLLYKYHQDLTATLDILGKVYAIMGRWLESISHIEHSMAAIEERYGCSSMEVANELNKLTDICIRYLQEEPNRTTKWYKNVLKKTRRYLDRAEEIVNFTYGPWHEIHQEIIEKKKALAIILKDYNI</sequence>
<evidence type="ECO:0000256" key="13">
    <source>
        <dbReference type="ARBA" id="ARBA00093635"/>
    </source>
</evidence>
<evidence type="ECO:0000256" key="7">
    <source>
        <dbReference type="ARBA" id="ARBA00022723"/>
    </source>
</evidence>
<dbReference type="GO" id="GO:0008270">
    <property type="term" value="F:zinc ion binding"/>
    <property type="evidence" value="ECO:0007669"/>
    <property type="project" value="UniProtKB-KW"/>
</dbReference>
<keyword evidence="9" id="KW-0862">Zinc</keyword>
<dbReference type="InterPro" id="IPR002893">
    <property type="entry name" value="Znf_MYND"/>
</dbReference>
<name>E2BLP0_HARSA</name>
<comment type="subcellular location">
    <subcellularLocation>
        <location evidence="2">Cytoplasm</location>
    </subcellularLocation>
    <subcellularLocation>
        <location evidence="1">Nucleus</location>
    </subcellularLocation>
</comment>
<evidence type="ECO:0000256" key="12">
    <source>
        <dbReference type="ARBA" id="ARBA00093423"/>
    </source>
</evidence>
<dbReference type="GO" id="GO:0008757">
    <property type="term" value="F:S-adenosylmethionine-dependent methyltransferase activity"/>
    <property type="evidence" value="ECO:0007669"/>
    <property type="project" value="UniProtKB-ARBA"/>
</dbReference>
<dbReference type="GO" id="GO:0008170">
    <property type="term" value="F:N-methyltransferase activity"/>
    <property type="evidence" value="ECO:0007669"/>
    <property type="project" value="UniProtKB-ARBA"/>
</dbReference>
<evidence type="ECO:0000256" key="10">
    <source>
        <dbReference type="ARBA" id="ARBA00023242"/>
    </source>
</evidence>
<evidence type="ECO:0000256" key="8">
    <source>
        <dbReference type="ARBA" id="ARBA00022771"/>
    </source>
</evidence>
<dbReference type="Gene3D" id="1.10.220.160">
    <property type="match status" value="1"/>
</dbReference>
<keyword evidence="8 15" id="KW-0863">Zinc-finger</keyword>
<evidence type="ECO:0000256" key="1">
    <source>
        <dbReference type="ARBA" id="ARBA00004123"/>
    </source>
</evidence>
<dbReference type="InterPro" id="IPR046341">
    <property type="entry name" value="SET_dom_sf"/>
</dbReference>
<dbReference type="EMBL" id="GL449036">
    <property type="protein sequence ID" value="EFN83374.1"/>
    <property type="molecule type" value="Genomic_DNA"/>
</dbReference>
<dbReference type="InterPro" id="IPR011990">
    <property type="entry name" value="TPR-like_helical_dom_sf"/>
</dbReference>
<dbReference type="Pfam" id="PF00856">
    <property type="entry name" value="SET"/>
    <property type="match status" value="1"/>
</dbReference>
<keyword evidence="5" id="KW-0808">Transferase</keyword>
<dbReference type="InterPro" id="IPR001214">
    <property type="entry name" value="SET_dom"/>
</dbReference>
<evidence type="ECO:0000256" key="14">
    <source>
        <dbReference type="ARBA" id="ARBA00093680"/>
    </source>
</evidence>
<organism evidence="19">
    <name type="scientific">Harpegnathos saltator</name>
    <name type="common">Jerdon's jumping ant</name>
    <dbReference type="NCBI Taxonomy" id="610380"/>
    <lineage>
        <taxon>Eukaryota</taxon>
        <taxon>Metazoa</taxon>
        <taxon>Ecdysozoa</taxon>
        <taxon>Arthropoda</taxon>
        <taxon>Hexapoda</taxon>
        <taxon>Insecta</taxon>
        <taxon>Pterygota</taxon>
        <taxon>Neoptera</taxon>
        <taxon>Endopterygota</taxon>
        <taxon>Hymenoptera</taxon>
        <taxon>Apocrita</taxon>
        <taxon>Aculeata</taxon>
        <taxon>Formicoidea</taxon>
        <taxon>Formicidae</taxon>
        <taxon>Ponerinae</taxon>
        <taxon>Ponerini</taxon>
        <taxon>Harpegnathos</taxon>
    </lineage>
</organism>
<dbReference type="PROSITE" id="PS50280">
    <property type="entry name" value="SET"/>
    <property type="match status" value="1"/>
</dbReference>
<dbReference type="SUPFAM" id="SSF82199">
    <property type="entry name" value="SET domain"/>
    <property type="match status" value="1"/>
</dbReference>
<dbReference type="GO" id="GO:0042826">
    <property type="term" value="F:histone deacetylase binding"/>
    <property type="evidence" value="ECO:0007669"/>
    <property type="project" value="TreeGrafter"/>
</dbReference>
<dbReference type="InterPro" id="IPR044421">
    <property type="entry name" value="SMYD4_SET"/>
</dbReference>
<evidence type="ECO:0000256" key="11">
    <source>
        <dbReference type="ARBA" id="ARBA00048985"/>
    </source>
</evidence>
<dbReference type="Proteomes" id="UP000008237">
    <property type="component" value="Unassembled WGS sequence"/>
</dbReference>
<comment type="function">
    <text evidence="12">Protein-lysine N-methyltransferase. Monomethylates PRMT5, modulating its transcriptional activity. May also act as a histone methyltransferase. Plays a critical role in cardiac development. Acts as a key epigenetic regulator of gene expression during cardiac development via its dual activities as a methyltransferase and negative regulator of HDAC1.</text>
</comment>
<keyword evidence="4" id="KW-0489">Methyltransferase</keyword>
<gene>
    <name evidence="18" type="ORF">EAI_02184</name>
</gene>
<dbReference type="GO" id="GO:0005634">
    <property type="term" value="C:nucleus"/>
    <property type="evidence" value="ECO:0007669"/>
    <property type="project" value="UniProtKB-SubCell"/>
</dbReference>
<evidence type="ECO:0000259" key="17">
    <source>
        <dbReference type="PROSITE" id="PS50865"/>
    </source>
</evidence>
<evidence type="ECO:0000256" key="4">
    <source>
        <dbReference type="ARBA" id="ARBA00022603"/>
    </source>
</evidence>
<keyword evidence="7" id="KW-0479">Metal-binding</keyword>
<dbReference type="GO" id="GO:0032259">
    <property type="term" value="P:methylation"/>
    <property type="evidence" value="ECO:0007669"/>
    <property type="project" value="UniProtKB-KW"/>
</dbReference>
<dbReference type="Gene3D" id="6.10.140.2220">
    <property type="match status" value="1"/>
</dbReference>
<evidence type="ECO:0000259" key="16">
    <source>
        <dbReference type="PROSITE" id="PS50280"/>
    </source>
</evidence>
<evidence type="ECO:0000256" key="9">
    <source>
        <dbReference type="ARBA" id="ARBA00022833"/>
    </source>
</evidence>
<accession>E2BLP0</accession>
<evidence type="ECO:0000256" key="15">
    <source>
        <dbReference type="PROSITE-ProRule" id="PRU00134"/>
    </source>
</evidence>
<dbReference type="Gene3D" id="1.25.40.10">
    <property type="entry name" value="Tetratricopeptide repeat domain"/>
    <property type="match status" value="1"/>
</dbReference>
<dbReference type="GO" id="GO:0008276">
    <property type="term" value="F:protein methyltransferase activity"/>
    <property type="evidence" value="ECO:0007669"/>
    <property type="project" value="UniProtKB-ARBA"/>
</dbReference>
<evidence type="ECO:0000256" key="6">
    <source>
        <dbReference type="ARBA" id="ARBA00022691"/>
    </source>
</evidence>
<proteinExistence type="predicted"/>
<dbReference type="Gene3D" id="2.170.270.10">
    <property type="entry name" value="SET domain"/>
    <property type="match status" value="1"/>
</dbReference>
<evidence type="ECO:0000256" key="2">
    <source>
        <dbReference type="ARBA" id="ARBA00004496"/>
    </source>
</evidence>
<reference evidence="18 19" key="1">
    <citation type="journal article" date="2010" name="Science">
        <title>Genomic comparison of the ants Camponotus floridanus and Harpegnathos saltator.</title>
        <authorList>
            <person name="Bonasio R."/>
            <person name="Zhang G."/>
            <person name="Ye C."/>
            <person name="Mutti N.S."/>
            <person name="Fang X."/>
            <person name="Qin N."/>
            <person name="Donahue G."/>
            <person name="Yang P."/>
            <person name="Li Q."/>
            <person name="Li C."/>
            <person name="Zhang P."/>
            <person name="Huang Z."/>
            <person name="Berger S.L."/>
            <person name="Reinberg D."/>
            <person name="Wang J."/>
            <person name="Liebig J."/>
        </authorList>
    </citation>
    <scope>NUCLEOTIDE SEQUENCE [LARGE SCALE GENOMIC DNA]</scope>
    <source>
        <strain evidence="18 19">R22 G/1</strain>
    </source>
</reference>
<dbReference type="CDD" id="cd10536">
    <property type="entry name" value="SET_SMYD4"/>
    <property type="match status" value="1"/>
</dbReference>
<dbReference type="PROSITE" id="PS50865">
    <property type="entry name" value="ZF_MYND_2"/>
    <property type="match status" value="1"/>
</dbReference>
<evidence type="ECO:0000256" key="5">
    <source>
        <dbReference type="ARBA" id="ARBA00022679"/>
    </source>
</evidence>
<dbReference type="SMART" id="SM00317">
    <property type="entry name" value="SET"/>
    <property type="match status" value="1"/>
</dbReference>
<feature type="domain" description="MYND-type" evidence="17">
    <location>
        <begin position="163"/>
        <end position="199"/>
    </location>
</feature>
<dbReference type="AlphaFoldDB" id="E2BLP0"/>
<dbReference type="SUPFAM" id="SSF48452">
    <property type="entry name" value="TPR-like"/>
    <property type="match status" value="1"/>
</dbReference>
<dbReference type="STRING" id="610380.E2BLP0"/>
<feature type="domain" description="SET" evidence="16">
    <location>
        <begin position="113"/>
        <end position="391"/>
    </location>
</feature>
<dbReference type="GO" id="GO:0005737">
    <property type="term" value="C:cytoplasm"/>
    <property type="evidence" value="ECO:0007669"/>
    <property type="project" value="UniProtKB-SubCell"/>
</dbReference>
<comment type="catalytic activity">
    <reaction evidence="11">
        <text>L-lysyl-[protein] + S-adenosyl-L-methionine = N(6)-methyl-L-lysyl-[protein] + S-adenosyl-L-homocysteine + H(+)</text>
        <dbReference type="Rhea" id="RHEA:51736"/>
        <dbReference type="Rhea" id="RHEA-COMP:9752"/>
        <dbReference type="Rhea" id="RHEA-COMP:13053"/>
        <dbReference type="ChEBI" id="CHEBI:15378"/>
        <dbReference type="ChEBI" id="CHEBI:29969"/>
        <dbReference type="ChEBI" id="CHEBI:57856"/>
        <dbReference type="ChEBI" id="CHEBI:59789"/>
        <dbReference type="ChEBI" id="CHEBI:61929"/>
    </reaction>
</comment>
<keyword evidence="10" id="KW-0539">Nucleus</keyword>